<feature type="region of interest" description="Disordered" evidence="3">
    <location>
        <begin position="1"/>
        <end position="21"/>
    </location>
</feature>
<dbReference type="Proteomes" id="UP000240883">
    <property type="component" value="Unassembled WGS sequence"/>
</dbReference>
<dbReference type="SMART" id="SM00715">
    <property type="entry name" value="LA"/>
    <property type="match status" value="1"/>
</dbReference>
<evidence type="ECO:0000256" key="3">
    <source>
        <dbReference type="SAM" id="MobiDB-lite"/>
    </source>
</evidence>
<sequence>MADSSTDLERDAPEEHPDAPEIRRQVEYYFSDENLPTDLHLLQCCGGRENIPVSLNRIRGFKKMRRWKDKKLVLDALRKSATLDVSEDGKTIKRKVPLRGLCALDPGFLEGFKDDDIAYHPKLKKLAQYPVPLLPQKKKEYPPGTSKNMMKPTGFESHVEDLLTLQEAEEEIAMYDPQKPFVDRIEIAIQRFKQKRRMHEIYSKIFNKWMKFGGVDCTPRMFSGLTPQEMKEMTGEEIARAQATHNVPWDREDETRWVVDFDGVAAAFLSAFYPNNYGYEPHGVKTACQVLRSFLNYLLYHNVCPEHAASIHKALTICDTAQRELPKLYNAGLNLPGAYNKAASTLFGGSHMGTFTGDAKWAEGFDLNDIGVRNEEARITFATAVCIHGTDEQFNMIEPATKGSTRNTSAFRIKNDFEVSLEVLSIDVPTAETVDFYVKQNDLYTNKKMFLEPTGIMTCCIVSRPSPEDYDLPADYDMPTVPKDPLNFWVESPALENCFVGMKMHARVLGLTGGLYVLDEVREVLTSFWTCLPNEMWMIRKPKEVRIMDRAMPGYEEPLDLEDGEEVSIVQGRSKGDAEKDGDGDEVPEDEFDDE</sequence>
<evidence type="ECO:0000313" key="5">
    <source>
        <dbReference type="EMBL" id="PSN62153.1"/>
    </source>
</evidence>
<dbReference type="Pfam" id="PF09692">
    <property type="entry name" value="Arb1"/>
    <property type="match status" value="1"/>
</dbReference>
<reference evidence="5 6" key="1">
    <citation type="journal article" date="2018" name="Front. Microbiol.">
        <title>Genome-Wide Analysis of Corynespora cassiicola Leaf Fall Disease Putative Effectors.</title>
        <authorList>
            <person name="Lopez D."/>
            <person name="Ribeiro S."/>
            <person name="Label P."/>
            <person name="Fumanal B."/>
            <person name="Venisse J.S."/>
            <person name="Kohler A."/>
            <person name="de Oliveira R.R."/>
            <person name="Labutti K."/>
            <person name="Lipzen A."/>
            <person name="Lail K."/>
            <person name="Bauer D."/>
            <person name="Ohm R.A."/>
            <person name="Barry K.W."/>
            <person name="Spatafora J."/>
            <person name="Grigoriev I.V."/>
            <person name="Martin F.M."/>
            <person name="Pujade-Renaud V."/>
        </authorList>
    </citation>
    <scope>NUCLEOTIDE SEQUENCE [LARGE SCALE GENOMIC DNA]</scope>
    <source>
        <strain evidence="5 6">Philippines</strain>
    </source>
</reference>
<dbReference type="PROSITE" id="PS50961">
    <property type="entry name" value="HTH_LA"/>
    <property type="match status" value="1"/>
</dbReference>
<dbReference type="Gene3D" id="1.10.10.10">
    <property type="entry name" value="Winged helix-like DNA-binding domain superfamily/Winged helix DNA-binding domain"/>
    <property type="match status" value="1"/>
</dbReference>
<dbReference type="AlphaFoldDB" id="A0A2T2N9R6"/>
<dbReference type="GO" id="GO:0033167">
    <property type="term" value="C:ARC complex"/>
    <property type="evidence" value="ECO:0007669"/>
    <property type="project" value="InterPro"/>
</dbReference>
<dbReference type="Pfam" id="PF05383">
    <property type="entry name" value="La"/>
    <property type="match status" value="1"/>
</dbReference>
<dbReference type="STRING" id="1448308.A0A2T2N9R6"/>
<dbReference type="SUPFAM" id="SSF46785">
    <property type="entry name" value="Winged helix' DNA-binding domain"/>
    <property type="match status" value="1"/>
</dbReference>
<dbReference type="InterPro" id="IPR036390">
    <property type="entry name" value="WH_DNA-bd_sf"/>
</dbReference>
<keyword evidence="6" id="KW-1185">Reference proteome</keyword>
<evidence type="ECO:0000256" key="1">
    <source>
        <dbReference type="ARBA" id="ARBA00022884"/>
    </source>
</evidence>
<dbReference type="GO" id="GO:0003729">
    <property type="term" value="F:mRNA binding"/>
    <property type="evidence" value="ECO:0007669"/>
    <property type="project" value="TreeGrafter"/>
</dbReference>
<dbReference type="PANTHER" id="PTHR22792:SF140">
    <property type="entry name" value="ACHILLES, ISOFORM A"/>
    <property type="match status" value="1"/>
</dbReference>
<dbReference type="PANTHER" id="PTHR22792">
    <property type="entry name" value="LUPUS LA PROTEIN-RELATED"/>
    <property type="match status" value="1"/>
</dbReference>
<evidence type="ECO:0000313" key="6">
    <source>
        <dbReference type="Proteomes" id="UP000240883"/>
    </source>
</evidence>
<dbReference type="OrthoDB" id="435402at2759"/>
<feature type="compositionally biased region" description="Acidic residues" evidence="3">
    <location>
        <begin position="557"/>
        <end position="566"/>
    </location>
</feature>
<dbReference type="InterPro" id="IPR018606">
    <property type="entry name" value="Arb1"/>
</dbReference>
<feature type="compositionally biased region" description="Basic and acidic residues" evidence="3">
    <location>
        <begin position="7"/>
        <end position="21"/>
    </location>
</feature>
<keyword evidence="1 2" id="KW-0694">RNA-binding</keyword>
<dbReference type="InterPro" id="IPR036388">
    <property type="entry name" value="WH-like_DNA-bd_sf"/>
</dbReference>
<dbReference type="InterPro" id="IPR045180">
    <property type="entry name" value="La_dom_prot"/>
</dbReference>
<feature type="domain" description="HTH La-type RNA-binding" evidence="4">
    <location>
        <begin position="12"/>
        <end position="103"/>
    </location>
</feature>
<feature type="compositionally biased region" description="Acidic residues" evidence="3">
    <location>
        <begin position="582"/>
        <end position="595"/>
    </location>
</feature>
<feature type="region of interest" description="Disordered" evidence="3">
    <location>
        <begin position="555"/>
        <end position="595"/>
    </location>
</feature>
<evidence type="ECO:0000256" key="2">
    <source>
        <dbReference type="PROSITE-ProRule" id="PRU00332"/>
    </source>
</evidence>
<accession>A0A2T2N9R6</accession>
<dbReference type="GO" id="GO:0031047">
    <property type="term" value="P:regulatory ncRNA-mediated gene silencing"/>
    <property type="evidence" value="ECO:0007669"/>
    <property type="project" value="InterPro"/>
</dbReference>
<protein>
    <recommendedName>
        <fullName evidence="4">HTH La-type RNA-binding domain-containing protein</fullName>
    </recommendedName>
</protein>
<dbReference type="InterPro" id="IPR006630">
    <property type="entry name" value="La_HTH"/>
</dbReference>
<proteinExistence type="predicted"/>
<name>A0A2T2N9R6_CORCC</name>
<dbReference type="EMBL" id="KZ678142">
    <property type="protein sequence ID" value="PSN62153.1"/>
    <property type="molecule type" value="Genomic_DNA"/>
</dbReference>
<gene>
    <name evidence="5" type="ORF">BS50DRAFT_680422</name>
</gene>
<organism evidence="5 6">
    <name type="scientific">Corynespora cassiicola Philippines</name>
    <dbReference type="NCBI Taxonomy" id="1448308"/>
    <lineage>
        <taxon>Eukaryota</taxon>
        <taxon>Fungi</taxon>
        <taxon>Dikarya</taxon>
        <taxon>Ascomycota</taxon>
        <taxon>Pezizomycotina</taxon>
        <taxon>Dothideomycetes</taxon>
        <taxon>Pleosporomycetidae</taxon>
        <taxon>Pleosporales</taxon>
        <taxon>Corynesporascaceae</taxon>
        <taxon>Corynespora</taxon>
    </lineage>
</organism>
<evidence type="ECO:0000259" key="4">
    <source>
        <dbReference type="PROSITE" id="PS50961"/>
    </source>
</evidence>